<feature type="domain" description="GAT" evidence="8">
    <location>
        <begin position="221"/>
        <end position="309"/>
    </location>
</feature>
<protein>
    <submittedName>
        <fullName evidence="9">Uncharacterized protein</fullName>
    </submittedName>
</protein>
<feature type="compositionally biased region" description="Polar residues" evidence="6">
    <location>
        <begin position="375"/>
        <end position="387"/>
    </location>
</feature>
<evidence type="ECO:0000256" key="6">
    <source>
        <dbReference type="SAM" id="MobiDB-lite"/>
    </source>
</evidence>
<dbReference type="SUPFAM" id="SSF48464">
    <property type="entry name" value="ENTH/VHS domain"/>
    <property type="match status" value="1"/>
</dbReference>
<dbReference type="PROSITE" id="PS50909">
    <property type="entry name" value="GAT"/>
    <property type="match status" value="1"/>
</dbReference>
<dbReference type="Pfam" id="PF03127">
    <property type="entry name" value="GAT"/>
    <property type="match status" value="1"/>
</dbReference>
<evidence type="ECO:0000313" key="10">
    <source>
        <dbReference type="Proteomes" id="UP001179952"/>
    </source>
</evidence>
<dbReference type="EMBL" id="JAUJYN010000008">
    <property type="protein sequence ID" value="KAK1265180.1"/>
    <property type="molecule type" value="Genomic_DNA"/>
</dbReference>
<keyword evidence="4" id="KW-0653">Protein transport</keyword>
<dbReference type="InterPro" id="IPR002014">
    <property type="entry name" value="VHS_dom"/>
</dbReference>
<name>A0AAV9AMK6_ACOGR</name>
<evidence type="ECO:0000256" key="5">
    <source>
        <dbReference type="ARBA" id="ARBA00023136"/>
    </source>
</evidence>
<evidence type="ECO:0000256" key="1">
    <source>
        <dbReference type="ARBA" id="ARBA00004170"/>
    </source>
</evidence>
<dbReference type="PANTHER" id="PTHR45898:SF2">
    <property type="entry name" value="TOM1-LIKE PROTEIN 6"/>
    <property type="match status" value="1"/>
</dbReference>
<dbReference type="CDD" id="cd03561">
    <property type="entry name" value="VHS"/>
    <property type="match status" value="1"/>
</dbReference>
<reference evidence="9" key="2">
    <citation type="submission" date="2023-06" db="EMBL/GenBank/DDBJ databases">
        <authorList>
            <person name="Ma L."/>
            <person name="Liu K.-W."/>
            <person name="Li Z."/>
            <person name="Hsiao Y.-Y."/>
            <person name="Qi Y."/>
            <person name="Fu T."/>
            <person name="Tang G."/>
            <person name="Zhang D."/>
            <person name="Sun W.-H."/>
            <person name="Liu D.-K."/>
            <person name="Li Y."/>
            <person name="Chen G.-Z."/>
            <person name="Liu X.-D."/>
            <person name="Liao X.-Y."/>
            <person name="Jiang Y.-T."/>
            <person name="Yu X."/>
            <person name="Hao Y."/>
            <person name="Huang J."/>
            <person name="Zhao X.-W."/>
            <person name="Ke S."/>
            <person name="Chen Y.-Y."/>
            <person name="Wu W.-L."/>
            <person name="Hsu J.-L."/>
            <person name="Lin Y.-F."/>
            <person name="Huang M.-D."/>
            <person name="Li C.-Y."/>
            <person name="Huang L."/>
            <person name="Wang Z.-W."/>
            <person name="Zhao X."/>
            <person name="Zhong W.-Y."/>
            <person name="Peng D.-H."/>
            <person name="Ahmad S."/>
            <person name="Lan S."/>
            <person name="Zhang J.-S."/>
            <person name="Tsai W.-C."/>
            <person name="Van De Peer Y."/>
            <person name="Liu Z.-J."/>
        </authorList>
    </citation>
    <scope>NUCLEOTIDE SEQUENCE</scope>
    <source>
        <strain evidence="9">SCP</strain>
        <tissue evidence="9">Leaves</tissue>
    </source>
</reference>
<comment type="subcellular location">
    <subcellularLocation>
        <location evidence="1">Membrane</location>
        <topology evidence="1">Peripheral membrane protein</topology>
    </subcellularLocation>
</comment>
<dbReference type="SUPFAM" id="SSF89009">
    <property type="entry name" value="GAT-like domain"/>
    <property type="match status" value="1"/>
</dbReference>
<keyword evidence="3" id="KW-0813">Transport</keyword>
<dbReference type="GO" id="GO:0016020">
    <property type="term" value="C:membrane"/>
    <property type="evidence" value="ECO:0007669"/>
    <property type="project" value="UniProtKB-SubCell"/>
</dbReference>
<feature type="compositionally biased region" description="Polar residues" evidence="6">
    <location>
        <begin position="332"/>
        <end position="344"/>
    </location>
</feature>
<dbReference type="PANTHER" id="PTHR45898">
    <property type="entry name" value="TOM1-LIKE PROTEIN"/>
    <property type="match status" value="1"/>
</dbReference>
<dbReference type="SMART" id="SM00288">
    <property type="entry name" value="VHS"/>
    <property type="match status" value="1"/>
</dbReference>
<dbReference type="CDD" id="cd14231">
    <property type="entry name" value="GAT_GGA-like_plant"/>
    <property type="match status" value="1"/>
</dbReference>
<reference evidence="9" key="1">
    <citation type="journal article" date="2023" name="Nat. Commun.">
        <title>Diploid and tetraploid genomes of Acorus and the evolution of monocots.</title>
        <authorList>
            <person name="Ma L."/>
            <person name="Liu K.W."/>
            <person name="Li Z."/>
            <person name="Hsiao Y.Y."/>
            <person name="Qi Y."/>
            <person name="Fu T."/>
            <person name="Tang G.D."/>
            <person name="Zhang D."/>
            <person name="Sun W.H."/>
            <person name="Liu D.K."/>
            <person name="Li Y."/>
            <person name="Chen G.Z."/>
            <person name="Liu X.D."/>
            <person name="Liao X.Y."/>
            <person name="Jiang Y.T."/>
            <person name="Yu X."/>
            <person name="Hao Y."/>
            <person name="Huang J."/>
            <person name="Zhao X.W."/>
            <person name="Ke S."/>
            <person name="Chen Y.Y."/>
            <person name="Wu W.L."/>
            <person name="Hsu J.L."/>
            <person name="Lin Y.F."/>
            <person name="Huang M.D."/>
            <person name="Li C.Y."/>
            <person name="Huang L."/>
            <person name="Wang Z.W."/>
            <person name="Zhao X."/>
            <person name="Zhong W.Y."/>
            <person name="Peng D.H."/>
            <person name="Ahmad S."/>
            <person name="Lan S."/>
            <person name="Zhang J.S."/>
            <person name="Tsai W.C."/>
            <person name="Van de Peer Y."/>
            <person name="Liu Z.J."/>
        </authorList>
    </citation>
    <scope>NUCLEOTIDE SEQUENCE</scope>
    <source>
        <strain evidence="9">SCP</strain>
    </source>
</reference>
<dbReference type="GO" id="GO:0043328">
    <property type="term" value="P:protein transport to vacuole involved in ubiquitin-dependent protein catabolic process via the multivesicular body sorting pathway"/>
    <property type="evidence" value="ECO:0007669"/>
    <property type="project" value="InterPro"/>
</dbReference>
<dbReference type="GO" id="GO:0005737">
    <property type="term" value="C:cytoplasm"/>
    <property type="evidence" value="ECO:0007669"/>
    <property type="project" value="UniProtKB-ARBA"/>
</dbReference>
<dbReference type="Proteomes" id="UP001179952">
    <property type="component" value="Unassembled WGS sequence"/>
</dbReference>
<dbReference type="GO" id="GO:0043130">
    <property type="term" value="F:ubiquitin binding"/>
    <property type="evidence" value="ECO:0007669"/>
    <property type="project" value="InterPro"/>
</dbReference>
<dbReference type="InterPro" id="IPR004152">
    <property type="entry name" value="GAT_dom"/>
</dbReference>
<dbReference type="InterPro" id="IPR044836">
    <property type="entry name" value="TOL_plant"/>
</dbReference>
<evidence type="ECO:0000259" key="7">
    <source>
        <dbReference type="PROSITE" id="PS50179"/>
    </source>
</evidence>
<dbReference type="InterPro" id="IPR008942">
    <property type="entry name" value="ENTH_VHS"/>
</dbReference>
<dbReference type="Pfam" id="PF00790">
    <property type="entry name" value="VHS"/>
    <property type="match status" value="1"/>
</dbReference>
<comment type="caution">
    <text evidence="9">The sequence shown here is derived from an EMBL/GenBank/DDBJ whole genome shotgun (WGS) entry which is preliminary data.</text>
</comment>
<dbReference type="AlphaFoldDB" id="A0AAV9AMK6"/>
<dbReference type="Gene3D" id="1.20.58.160">
    <property type="match status" value="1"/>
</dbReference>
<feature type="compositionally biased region" description="Low complexity" evidence="6">
    <location>
        <begin position="388"/>
        <end position="413"/>
    </location>
</feature>
<gene>
    <name evidence="9" type="ORF">QJS04_geneDACA017073</name>
</gene>
<feature type="domain" description="VHS" evidence="7">
    <location>
        <begin position="49"/>
        <end position="178"/>
    </location>
</feature>
<accession>A0AAV9AMK6</accession>
<keyword evidence="5" id="KW-0472">Membrane</keyword>
<evidence type="ECO:0000313" key="9">
    <source>
        <dbReference type="EMBL" id="KAK1265180.1"/>
    </source>
</evidence>
<comment type="similarity">
    <text evidence="2">Belongs to the TOM1 family.</text>
</comment>
<sequence length="524" mass="57806">MRRVMMRMWDRPSMHARLAISADELNERAFVDEREMTTTASPTVRVEKATSDLLIGPDWTLNLEICDSINSDHWQAKDVVKAVKKRLQHKSPRVQFMALILLETMIKNCGDYVHFQVADRNILQEMVKIVKKKTDMQVRDKILVLLDSWQEAFGGPGGKYPQYYWAYEDLRRSGVEFPRRSPDAAPIFTPPVAHPMIRHAPPGYGMPSDSSIRLDEAMASEMGNLSLSDLDSMGGIVELLSDMLKAVDPNDREGVKDEVIVDLATQCRSNQKKLMRLLSTTGDENLLEQGLSLNDNIQSLLARHDAIASGHPLPTEAAISTPPPQTDKSESSPKINTSTSSTPVVNGHHVIENEEEEDDDFAQLARRNTKFRPVASQSTSTSVGDNWSDSIAPSTPSSTTEASNSSFSNALSLPDPPTPVRTATTKDQDMPSRPLQQYHSFGSRGNSGVTASAVGDAQRNASPRLFEDLVDLKNKDGGFKGSGSSTSLSGASTNPESIKNKKVGCVKLLKFKLSMRRWFSGFVD</sequence>
<organism evidence="9 10">
    <name type="scientific">Acorus gramineus</name>
    <name type="common">Dwarf sweet flag</name>
    <dbReference type="NCBI Taxonomy" id="55184"/>
    <lineage>
        <taxon>Eukaryota</taxon>
        <taxon>Viridiplantae</taxon>
        <taxon>Streptophyta</taxon>
        <taxon>Embryophyta</taxon>
        <taxon>Tracheophyta</taxon>
        <taxon>Spermatophyta</taxon>
        <taxon>Magnoliopsida</taxon>
        <taxon>Liliopsida</taxon>
        <taxon>Acoraceae</taxon>
        <taxon>Acorus</taxon>
    </lineage>
</organism>
<evidence type="ECO:0000256" key="2">
    <source>
        <dbReference type="ARBA" id="ARBA00007708"/>
    </source>
</evidence>
<evidence type="ECO:0000256" key="4">
    <source>
        <dbReference type="ARBA" id="ARBA00022927"/>
    </source>
</evidence>
<evidence type="ECO:0000256" key="3">
    <source>
        <dbReference type="ARBA" id="ARBA00022448"/>
    </source>
</evidence>
<dbReference type="FunFam" id="1.25.40.90:FF:000028">
    <property type="entry name" value="TOM1-like protein 2"/>
    <property type="match status" value="1"/>
</dbReference>
<dbReference type="GO" id="GO:0035091">
    <property type="term" value="F:phosphatidylinositol binding"/>
    <property type="evidence" value="ECO:0007669"/>
    <property type="project" value="InterPro"/>
</dbReference>
<keyword evidence="10" id="KW-1185">Reference proteome</keyword>
<feature type="region of interest" description="Disordered" evidence="6">
    <location>
        <begin position="368"/>
        <end position="455"/>
    </location>
</feature>
<dbReference type="Gene3D" id="1.25.40.90">
    <property type="match status" value="1"/>
</dbReference>
<feature type="region of interest" description="Disordered" evidence="6">
    <location>
        <begin position="312"/>
        <end position="346"/>
    </location>
</feature>
<feature type="compositionally biased region" description="Polar residues" evidence="6">
    <location>
        <begin position="434"/>
        <end position="450"/>
    </location>
</feature>
<dbReference type="InterPro" id="IPR038425">
    <property type="entry name" value="GAT_sf"/>
</dbReference>
<proteinExistence type="inferred from homology"/>
<evidence type="ECO:0000259" key="8">
    <source>
        <dbReference type="PROSITE" id="PS50909"/>
    </source>
</evidence>
<dbReference type="PROSITE" id="PS50179">
    <property type="entry name" value="VHS"/>
    <property type="match status" value="1"/>
</dbReference>